<sequence>MLYPTLVLGQLGDLIDRNLLWNGGVNAETRHNKILDYLQASFERRHNAPDYDFTIVHCARDGEGLPGSFRIWKTTYKAALHDWTDEHIDIGKPVTSTVFLQLGTGDEALRREIVAWDSSPQGGTARAIFSAFCDSLEKGGDPLSGGVPQIVCLERRGGGQVIGFIADDTRYLSGLPIQPLPELDNVRWVDALFQRISPETATLLPRAQPHARVGKPSGPGFSSLIKKGLDGENKA</sequence>
<evidence type="ECO:0000313" key="2">
    <source>
        <dbReference type="EMBL" id="PVE50688.1"/>
    </source>
</evidence>
<organism evidence="2 3">
    <name type="scientific">Rhizobium rhizogenes</name>
    <name type="common">Agrobacterium rhizogenes</name>
    <dbReference type="NCBI Taxonomy" id="359"/>
    <lineage>
        <taxon>Bacteria</taxon>
        <taxon>Pseudomonadati</taxon>
        <taxon>Pseudomonadota</taxon>
        <taxon>Alphaproteobacteria</taxon>
        <taxon>Hyphomicrobiales</taxon>
        <taxon>Rhizobiaceae</taxon>
        <taxon>Rhizobium/Agrobacterium group</taxon>
        <taxon>Rhizobium</taxon>
    </lineage>
</organism>
<name>A0AA92BZX4_RHIRH</name>
<evidence type="ECO:0000313" key="3">
    <source>
        <dbReference type="Proteomes" id="UP000244335"/>
    </source>
</evidence>
<proteinExistence type="predicted"/>
<protein>
    <submittedName>
        <fullName evidence="2">Uncharacterized protein</fullName>
    </submittedName>
</protein>
<feature type="region of interest" description="Disordered" evidence="1">
    <location>
        <begin position="208"/>
        <end position="235"/>
    </location>
</feature>
<dbReference type="Proteomes" id="UP000244335">
    <property type="component" value="Unassembled WGS sequence"/>
</dbReference>
<reference evidence="2 3" key="1">
    <citation type="submission" date="2018-04" db="EMBL/GenBank/DDBJ databases">
        <authorList>
            <person name="Hagen T."/>
        </authorList>
    </citation>
    <scope>NUCLEOTIDE SEQUENCE [LARGE SCALE GENOMIC DNA]</scope>
    <source>
        <strain evidence="2 3">TPD7009</strain>
    </source>
</reference>
<comment type="caution">
    <text evidence="2">The sequence shown here is derived from an EMBL/GenBank/DDBJ whole genome shotgun (WGS) entry which is preliminary data.</text>
</comment>
<dbReference type="AlphaFoldDB" id="A0AA92BZX4"/>
<evidence type="ECO:0000256" key="1">
    <source>
        <dbReference type="SAM" id="MobiDB-lite"/>
    </source>
</evidence>
<accession>A0AA92BZX4</accession>
<dbReference type="EMBL" id="QDFR01000010">
    <property type="protein sequence ID" value="PVE50688.1"/>
    <property type="molecule type" value="Genomic_DNA"/>
</dbReference>
<gene>
    <name evidence="2" type="ORF">DC430_21160</name>
</gene>